<dbReference type="InterPro" id="IPR007527">
    <property type="entry name" value="Znf_SWIM"/>
</dbReference>
<name>A0A8S9N7T4_BRACR</name>
<dbReference type="GO" id="GO:0008270">
    <property type="term" value="F:zinc ion binding"/>
    <property type="evidence" value="ECO:0007669"/>
    <property type="project" value="UniProtKB-KW"/>
</dbReference>
<dbReference type="EMBL" id="QGKX02001621">
    <property type="protein sequence ID" value="KAF3500200.1"/>
    <property type="molecule type" value="Genomic_DNA"/>
</dbReference>
<evidence type="ECO:0000313" key="7">
    <source>
        <dbReference type="EMBL" id="KAF3500200.1"/>
    </source>
</evidence>
<dbReference type="PANTHER" id="PTHR31973">
    <property type="entry name" value="POLYPROTEIN, PUTATIVE-RELATED"/>
    <property type="match status" value="1"/>
</dbReference>
<evidence type="ECO:0000256" key="1">
    <source>
        <dbReference type="ARBA" id="ARBA00022723"/>
    </source>
</evidence>
<accession>A0A8S9N7T4</accession>
<evidence type="ECO:0000256" key="3">
    <source>
        <dbReference type="ARBA" id="ARBA00022833"/>
    </source>
</evidence>
<evidence type="ECO:0000313" key="8">
    <source>
        <dbReference type="Proteomes" id="UP000712600"/>
    </source>
</evidence>
<dbReference type="InterPro" id="IPR004332">
    <property type="entry name" value="Transposase_MuDR"/>
</dbReference>
<keyword evidence="3" id="KW-0862">Zinc</keyword>
<dbReference type="PROSITE" id="PS50966">
    <property type="entry name" value="ZF_SWIM"/>
    <property type="match status" value="1"/>
</dbReference>
<dbReference type="AlphaFoldDB" id="A0A8S9N7T4"/>
<comment type="caution">
    <text evidence="7">The sequence shown here is derived from an EMBL/GenBank/DDBJ whole genome shotgun (WGS) entry which is preliminary data.</text>
</comment>
<organism evidence="7 8">
    <name type="scientific">Brassica cretica</name>
    <name type="common">Mustard</name>
    <dbReference type="NCBI Taxonomy" id="69181"/>
    <lineage>
        <taxon>Eukaryota</taxon>
        <taxon>Viridiplantae</taxon>
        <taxon>Streptophyta</taxon>
        <taxon>Embryophyta</taxon>
        <taxon>Tracheophyta</taxon>
        <taxon>Spermatophyta</taxon>
        <taxon>Magnoliopsida</taxon>
        <taxon>eudicotyledons</taxon>
        <taxon>Gunneridae</taxon>
        <taxon>Pentapetalae</taxon>
        <taxon>rosids</taxon>
        <taxon>malvids</taxon>
        <taxon>Brassicales</taxon>
        <taxon>Brassicaceae</taxon>
        <taxon>Brassiceae</taxon>
        <taxon>Brassica</taxon>
    </lineage>
</organism>
<dbReference type="Pfam" id="PF04434">
    <property type="entry name" value="SWIM"/>
    <property type="match status" value="1"/>
</dbReference>
<sequence>MEEEIIADLELSYLPAELINTSGCPPVIIANDRQLHNFVRFVQKSASTRLCVTCKAKAENPNKEAFDLNKPPADPCTHEEKGNSFDNGDESAPVYAERQGNKKNEKRKGVAVDEDGDYDADTMISEKENIHKMSKFSLLHVVKVGQFFENKTLLKATFEMCAMKHNFDYQVIKTDRQLWYVRCADNACNWGVRAECLKDSSYFMIKKYVGKHTCAPSSKTKAGKTASAKTIGSLIMHKEMLTQWFYERKKLISKHKHPLTKDVEKKIERRIGKGATFVVYPVSAGRLLVRGDKFDCLVDLDRRTCSCGKYTLMKIPCRHAIKAGFHVGREPHTLTDLMYTTGAWREAYEESINPIDVPEDAWSIPEDVKKVIVLPPQTRRSVGRKRKRRYETAEDKIRSSQISRRKQPRKCSRCGISGHNRATCQVALFKFASGGRWRARRAYFKVHSHHLDKFHRLLCTVFFF</sequence>
<reference evidence="7" key="1">
    <citation type="submission" date="2019-12" db="EMBL/GenBank/DDBJ databases">
        <title>Genome sequencing and annotation of Brassica cretica.</title>
        <authorList>
            <person name="Studholme D.J."/>
            <person name="Sarris P."/>
        </authorList>
    </citation>
    <scope>NUCLEOTIDE SEQUENCE</scope>
    <source>
        <strain evidence="7">PFS-109/04</strain>
        <tissue evidence="7">Leaf</tissue>
    </source>
</reference>
<dbReference type="PANTHER" id="PTHR31973:SF129">
    <property type="entry name" value="SWIM-TYPE DOMAIN-CONTAINING PROTEIN"/>
    <property type="match status" value="1"/>
</dbReference>
<evidence type="ECO:0000256" key="2">
    <source>
        <dbReference type="ARBA" id="ARBA00022771"/>
    </source>
</evidence>
<keyword evidence="2 4" id="KW-0863">Zinc-finger</keyword>
<dbReference type="Proteomes" id="UP000712600">
    <property type="component" value="Unassembled WGS sequence"/>
</dbReference>
<dbReference type="SMART" id="SM00575">
    <property type="entry name" value="ZnF_PMZ"/>
    <property type="match status" value="1"/>
</dbReference>
<feature type="region of interest" description="Disordered" evidence="5">
    <location>
        <begin position="63"/>
        <end position="110"/>
    </location>
</feature>
<dbReference type="InterPro" id="IPR006564">
    <property type="entry name" value="Znf_PMZ"/>
</dbReference>
<proteinExistence type="predicted"/>
<keyword evidence="1" id="KW-0479">Metal-binding</keyword>
<feature type="domain" description="SWIM-type" evidence="6">
    <location>
        <begin position="294"/>
        <end position="328"/>
    </location>
</feature>
<dbReference type="Pfam" id="PF03108">
    <property type="entry name" value="DBD_Tnp_Mut"/>
    <property type="match status" value="1"/>
</dbReference>
<feature type="compositionally biased region" description="Basic and acidic residues" evidence="5">
    <location>
        <begin position="99"/>
        <end position="110"/>
    </location>
</feature>
<evidence type="ECO:0000256" key="4">
    <source>
        <dbReference type="PROSITE-ProRule" id="PRU00325"/>
    </source>
</evidence>
<evidence type="ECO:0000259" key="6">
    <source>
        <dbReference type="PROSITE" id="PS50966"/>
    </source>
</evidence>
<feature type="region of interest" description="Disordered" evidence="5">
    <location>
        <begin position="383"/>
        <end position="411"/>
    </location>
</feature>
<evidence type="ECO:0000256" key="5">
    <source>
        <dbReference type="SAM" id="MobiDB-lite"/>
    </source>
</evidence>
<protein>
    <recommendedName>
        <fullName evidence="6">SWIM-type domain-containing protein</fullName>
    </recommendedName>
</protein>
<gene>
    <name evidence="7" type="ORF">F2Q69_00041112</name>
</gene>